<dbReference type="AlphaFoldDB" id="X1Q4J2"/>
<proteinExistence type="predicted"/>
<organism evidence="1">
    <name type="scientific">marine sediment metagenome</name>
    <dbReference type="NCBI Taxonomy" id="412755"/>
    <lineage>
        <taxon>unclassified sequences</taxon>
        <taxon>metagenomes</taxon>
        <taxon>ecological metagenomes</taxon>
    </lineage>
</organism>
<comment type="caution">
    <text evidence="1">The sequence shown here is derived from an EMBL/GenBank/DDBJ whole genome shotgun (WGS) entry which is preliminary data.</text>
</comment>
<dbReference type="EMBL" id="BARV01030159">
    <property type="protein sequence ID" value="GAI38164.1"/>
    <property type="molecule type" value="Genomic_DNA"/>
</dbReference>
<sequence>MSKASKADDVLGVCYEMLPIIDYICEPTSDKAANNTPKEKAVNITLDA</sequence>
<accession>X1Q4J2</accession>
<protein>
    <submittedName>
        <fullName evidence="1">Uncharacterized protein</fullName>
    </submittedName>
</protein>
<gene>
    <name evidence="1" type="ORF">S06H3_47949</name>
</gene>
<reference evidence="1" key="1">
    <citation type="journal article" date="2014" name="Front. Microbiol.">
        <title>High frequency of phylogenetically diverse reductive dehalogenase-homologous genes in deep subseafloor sedimentary metagenomes.</title>
        <authorList>
            <person name="Kawai M."/>
            <person name="Futagami T."/>
            <person name="Toyoda A."/>
            <person name="Takaki Y."/>
            <person name="Nishi S."/>
            <person name="Hori S."/>
            <person name="Arai W."/>
            <person name="Tsubouchi T."/>
            <person name="Morono Y."/>
            <person name="Uchiyama I."/>
            <person name="Ito T."/>
            <person name="Fujiyama A."/>
            <person name="Inagaki F."/>
            <person name="Takami H."/>
        </authorList>
    </citation>
    <scope>NUCLEOTIDE SEQUENCE</scope>
    <source>
        <strain evidence="1">Expedition CK06-06</strain>
    </source>
</reference>
<name>X1Q4J2_9ZZZZ</name>
<evidence type="ECO:0000313" key="1">
    <source>
        <dbReference type="EMBL" id="GAI38164.1"/>
    </source>
</evidence>